<gene>
    <name evidence="1" type="ORF">EZV62_006117</name>
</gene>
<accession>A0A5C7IS62</accession>
<name>A0A5C7IS62_9ROSI</name>
<protein>
    <submittedName>
        <fullName evidence="1">Uncharacterized protein</fullName>
    </submittedName>
</protein>
<comment type="caution">
    <text evidence="1">The sequence shown here is derived from an EMBL/GenBank/DDBJ whole genome shotgun (WGS) entry which is preliminary data.</text>
</comment>
<organism evidence="1 2">
    <name type="scientific">Acer yangbiense</name>
    <dbReference type="NCBI Taxonomy" id="1000413"/>
    <lineage>
        <taxon>Eukaryota</taxon>
        <taxon>Viridiplantae</taxon>
        <taxon>Streptophyta</taxon>
        <taxon>Embryophyta</taxon>
        <taxon>Tracheophyta</taxon>
        <taxon>Spermatophyta</taxon>
        <taxon>Magnoliopsida</taxon>
        <taxon>eudicotyledons</taxon>
        <taxon>Gunneridae</taxon>
        <taxon>Pentapetalae</taxon>
        <taxon>rosids</taxon>
        <taxon>malvids</taxon>
        <taxon>Sapindales</taxon>
        <taxon>Sapindaceae</taxon>
        <taxon>Hippocastanoideae</taxon>
        <taxon>Acereae</taxon>
        <taxon>Acer</taxon>
    </lineage>
</organism>
<dbReference type="AlphaFoldDB" id="A0A5C7IS62"/>
<reference evidence="2" key="1">
    <citation type="journal article" date="2019" name="Gigascience">
        <title>De novo genome assembly of the endangered Acer yangbiense, a plant species with extremely small populations endemic to Yunnan Province, China.</title>
        <authorList>
            <person name="Yang J."/>
            <person name="Wariss H.M."/>
            <person name="Tao L."/>
            <person name="Zhang R."/>
            <person name="Yun Q."/>
            <person name="Hollingsworth P."/>
            <person name="Dao Z."/>
            <person name="Luo G."/>
            <person name="Guo H."/>
            <person name="Ma Y."/>
            <person name="Sun W."/>
        </authorList>
    </citation>
    <scope>NUCLEOTIDE SEQUENCE [LARGE SCALE GENOMIC DNA]</scope>
    <source>
        <strain evidence="2">cv. Malutang</strain>
    </source>
</reference>
<sequence length="303" mass="33535">MSLRGNLTLSGIDTESNIPLFHQCRILRGTSFWAMPSRSSWLLVTPVTRGGAFPLGFGSRNCVVYCGLLIRSLGGSGSAQEFTSSESPCWPLITVAFVATHTSTKDNVVVEALVHSTAEEVSEGSTIGILGNRGGMLEVCTAFGMGNTRSFVAIVFGLLWGEVDSAVWLLFQVLTSMAGAAATAPSHDLLADAVRDLQWGMDSFFPRRCWFLSLLLAPMLEVPCYYSGEEDGLDMRKALSRYVEKKSIMPLKQPVTPDELEYNYLHLPCVLLTEHNRVRDYKYLRLRLIENPFLKGDQLFATY</sequence>
<keyword evidence="2" id="KW-1185">Reference proteome</keyword>
<dbReference type="Proteomes" id="UP000323000">
    <property type="component" value="Chromosome 2"/>
</dbReference>
<dbReference type="EMBL" id="VAHF01000002">
    <property type="protein sequence ID" value="TXG71182.1"/>
    <property type="molecule type" value="Genomic_DNA"/>
</dbReference>
<evidence type="ECO:0000313" key="1">
    <source>
        <dbReference type="EMBL" id="TXG71182.1"/>
    </source>
</evidence>
<evidence type="ECO:0000313" key="2">
    <source>
        <dbReference type="Proteomes" id="UP000323000"/>
    </source>
</evidence>
<proteinExistence type="predicted"/>